<dbReference type="STRING" id="1137991.SAMN05660642_03008"/>
<dbReference type="PRINTS" id="PR00039">
    <property type="entry name" value="HTHLYSR"/>
</dbReference>
<evidence type="ECO:0000256" key="3">
    <source>
        <dbReference type="ARBA" id="ARBA00023125"/>
    </source>
</evidence>
<keyword evidence="4" id="KW-0804">Transcription</keyword>
<evidence type="ECO:0000259" key="5">
    <source>
        <dbReference type="PROSITE" id="PS50931"/>
    </source>
</evidence>
<sequence>MELHQLRYVVAVAEEGSFTAAAQRELVAQPAVSAAVRSLERELGVQLFRRGRSGAQPTEAGVAVLAHARAALAAVAAARDVADEVTGLLRGRVAVGMVVGCTSTVLADLLADFSTAHPAVEVVLVEGSGADLLAALSTGRLDLAWVGRAQPPPSGVETAVLHEEEQVAVVPVAGPPRGRSLAVAELASHRLVALPRGTGGRTALDAACAAAGVAPVVACEATGLEMVCLLAERGLGTGVVPASVAAAAADRLRALPLDPPVTSRIELAWRTGGPSSPAGAALLAVARRHVEAARKR</sequence>
<dbReference type="RefSeq" id="WP_091219750.1">
    <property type="nucleotide sequence ID" value="NZ_FNHE01000007.1"/>
</dbReference>
<feature type="domain" description="HTH lysR-type" evidence="5">
    <location>
        <begin position="1"/>
        <end position="58"/>
    </location>
</feature>
<dbReference type="Pfam" id="PF03466">
    <property type="entry name" value="LysR_substrate"/>
    <property type="match status" value="1"/>
</dbReference>
<dbReference type="Gene3D" id="3.40.190.290">
    <property type="match status" value="1"/>
</dbReference>
<organism evidence="6 7">
    <name type="scientific">Geodermatophilus siccatus</name>
    <dbReference type="NCBI Taxonomy" id="1137991"/>
    <lineage>
        <taxon>Bacteria</taxon>
        <taxon>Bacillati</taxon>
        <taxon>Actinomycetota</taxon>
        <taxon>Actinomycetes</taxon>
        <taxon>Geodermatophilales</taxon>
        <taxon>Geodermatophilaceae</taxon>
        <taxon>Geodermatophilus</taxon>
    </lineage>
</organism>
<dbReference type="Gene3D" id="1.10.10.10">
    <property type="entry name" value="Winged helix-like DNA-binding domain superfamily/Winged helix DNA-binding domain"/>
    <property type="match status" value="1"/>
</dbReference>
<dbReference type="OrthoDB" id="3181812at2"/>
<keyword evidence="3 6" id="KW-0238">DNA-binding</keyword>
<keyword evidence="2" id="KW-0805">Transcription regulation</keyword>
<dbReference type="InterPro" id="IPR000847">
    <property type="entry name" value="LysR_HTH_N"/>
</dbReference>
<dbReference type="InterPro" id="IPR036390">
    <property type="entry name" value="WH_DNA-bd_sf"/>
</dbReference>
<dbReference type="GO" id="GO:0003700">
    <property type="term" value="F:DNA-binding transcription factor activity"/>
    <property type="evidence" value="ECO:0007669"/>
    <property type="project" value="InterPro"/>
</dbReference>
<dbReference type="GO" id="GO:0005829">
    <property type="term" value="C:cytosol"/>
    <property type="evidence" value="ECO:0007669"/>
    <property type="project" value="TreeGrafter"/>
</dbReference>
<evidence type="ECO:0000256" key="2">
    <source>
        <dbReference type="ARBA" id="ARBA00023015"/>
    </source>
</evidence>
<dbReference type="FunFam" id="1.10.10.10:FF:000001">
    <property type="entry name" value="LysR family transcriptional regulator"/>
    <property type="match status" value="1"/>
</dbReference>
<dbReference type="InterPro" id="IPR036388">
    <property type="entry name" value="WH-like_DNA-bd_sf"/>
</dbReference>
<evidence type="ECO:0000256" key="4">
    <source>
        <dbReference type="ARBA" id="ARBA00023163"/>
    </source>
</evidence>
<comment type="similarity">
    <text evidence="1">Belongs to the LysR transcriptional regulatory family.</text>
</comment>
<dbReference type="InterPro" id="IPR050950">
    <property type="entry name" value="HTH-type_LysR_regulators"/>
</dbReference>
<dbReference type="PANTHER" id="PTHR30419">
    <property type="entry name" value="HTH-TYPE TRANSCRIPTIONAL REGULATOR YBHD"/>
    <property type="match status" value="1"/>
</dbReference>
<dbReference type="AlphaFoldDB" id="A0A1G9UYJ1"/>
<dbReference type="EMBL" id="FNHE01000007">
    <property type="protein sequence ID" value="SDM65044.1"/>
    <property type="molecule type" value="Genomic_DNA"/>
</dbReference>
<protein>
    <submittedName>
        <fullName evidence="6">DNA-binding transcriptional regulator, LysR family</fullName>
    </submittedName>
</protein>
<dbReference type="Proteomes" id="UP000198680">
    <property type="component" value="Unassembled WGS sequence"/>
</dbReference>
<gene>
    <name evidence="6" type="ORF">SAMN05660642_03008</name>
</gene>
<evidence type="ECO:0000256" key="1">
    <source>
        <dbReference type="ARBA" id="ARBA00009437"/>
    </source>
</evidence>
<dbReference type="PROSITE" id="PS50931">
    <property type="entry name" value="HTH_LYSR"/>
    <property type="match status" value="1"/>
</dbReference>
<accession>A0A1G9UYJ1</accession>
<name>A0A1G9UYJ1_9ACTN</name>
<evidence type="ECO:0000313" key="6">
    <source>
        <dbReference type="EMBL" id="SDM65044.1"/>
    </source>
</evidence>
<dbReference type="GO" id="GO:0003677">
    <property type="term" value="F:DNA binding"/>
    <property type="evidence" value="ECO:0007669"/>
    <property type="project" value="UniProtKB-KW"/>
</dbReference>
<dbReference type="InterPro" id="IPR005119">
    <property type="entry name" value="LysR_subst-bd"/>
</dbReference>
<dbReference type="Pfam" id="PF00126">
    <property type="entry name" value="HTH_1"/>
    <property type="match status" value="1"/>
</dbReference>
<evidence type="ECO:0000313" key="7">
    <source>
        <dbReference type="Proteomes" id="UP000198680"/>
    </source>
</evidence>
<proteinExistence type="inferred from homology"/>
<reference evidence="7" key="1">
    <citation type="submission" date="2016-10" db="EMBL/GenBank/DDBJ databases">
        <authorList>
            <person name="Varghese N."/>
            <person name="Submissions S."/>
        </authorList>
    </citation>
    <scope>NUCLEOTIDE SEQUENCE [LARGE SCALE GENOMIC DNA]</scope>
    <source>
        <strain evidence="7">DSM 45419</strain>
    </source>
</reference>
<keyword evidence="7" id="KW-1185">Reference proteome</keyword>
<dbReference type="SUPFAM" id="SSF53850">
    <property type="entry name" value="Periplasmic binding protein-like II"/>
    <property type="match status" value="1"/>
</dbReference>
<dbReference type="SUPFAM" id="SSF46785">
    <property type="entry name" value="Winged helix' DNA-binding domain"/>
    <property type="match status" value="1"/>
</dbReference>